<sequence length="350" mass="35867">MSPGAPLLLTEDEALTGEVLRLAAAAGTPVEVLPGLTAGLGPWANAEVVLVGADQAARLVGAAPPPRDQVHVLALGSAPDPLFRSALDLRASSVLELPAAEQWLVEMLTDLGDGAHRPATTVAVVGGSGGVGATVLAAALALTAGRDARVMLVDLDPWGPGLRRIVGLDEPTGVTWRDLAQSPGRLGSRALRDALPGRDGVGVLGWPDETTAVPSPALVREVLSAGSRGHDWLVIDSPRGADPAMAAMLGRCHHVVLVARAAVGAVASAARVADRLRSDGAAVGAVVRCRRGSPLAEDVARALGLELLCELPDQRRLDEHLDLGLGPVRSRRCPLALSAAALVDRLGVGR</sequence>
<reference evidence="2" key="1">
    <citation type="submission" date="2020-02" db="EMBL/GenBank/DDBJ databases">
        <authorList>
            <person name="Meier V. D."/>
        </authorList>
    </citation>
    <scope>NUCLEOTIDE SEQUENCE</scope>
    <source>
        <strain evidence="2">AVDCRST_MAG34</strain>
    </source>
</reference>
<dbReference type="PANTHER" id="PTHR43384:SF11">
    <property type="entry name" value="SEPTUM SITE DETERMINING PROTEIN"/>
    <property type="match status" value="1"/>
</dbReference>
<dbReference type="SUPFAM" id="SSF52540">
    <property type="entry name" value="P-loop containing nucleoside triphosphate hydrolases"/>
    <property type="match status" value="1"/>
</dbReference>
<feature type="domain" description="Rv3660c-like CheY-like N-terminal" evidence="1">
    <location>
        <begin position="9"/>
        <end position="114"/>
    </location>
</feature>
<dbReference type="PANTHER" id="PTHR43384">
    <property type="entry name" value="SEPTUM SITE-DETERMINING PROTEIN MIND HOMOLOG, CHLOROPLASTIC-RELATED"/>
    <property type="match status" value="1"/>
</dbReference>
<dbReference type="Gene3D" id="3.40.50.300">
    <property type="entry name" value="P-loop containing nucleotide triphosphate hydrolases"/>
    <property type="match status" value="1"/>
</dbReference>
<dbReference type="NCBIfam" id="TIGR03815">
    <property type="entry name" value="CpaE_hom_Actino"/>
    <property type="match status" value="1"/>
</dbReference>
<dbReference type="EMBL" id="CADCUI010000080">
    <property type="protein sequence ID" value="CAA9366048.1"/>
    <property type="molecule type" value="Genomic_DNA"/>
</dbReference>
<name>A0A6J4MQE3_9ACTN</name>
<proteinExistence type="predicted"/>
<evidence type="ECO:0000313" key="2">
    <source>
        <dbReference type="EMBL" id="CAA9366048.1"/>
    </source>
</evidence>
<protein>
    <submittedName>
        <fullName evidence="2">Septum site-determining protein MinD</fullName>
    </submittedName>
</protein>
<dbReference type="GO" id="GO:0051782">
    <property type="term" value="P:negative regulation of cell division"/>
    <property type="evidence" value="ECO:0007669"/>
    <property type="project" value="TreeGrafter"/>
</dbReference>
<gene>
    <name evidence="2" type="ORF">AVDCRST_MAG34-2873</name>
</gene>
<dbReference type="Pfam" id="PF26563">
    <property type="entry name" value="Rv3660c_N"/>
    <property type="match status" value="1"/>
</dbReference>
<dbReference type="GO" id="GO:0016887">
    <property type="term" value="F:ATP hydrolysis activity"/>
    <property type="evidence" value="ECO:0007669"/>
    <property type="project" value="TreeGrafter"/>
</dbReference>
<dbReference type="GO" id="GO:0009898">
    <property type="term" value="C:cytoplasmic side of plasma membrane"/>
    <property type="evidence" value="ECO:0007669"/>
    <property type="project" value="TreeGrafter"/>
</dbReference>
<accession>A0A6J4MQE3</accession>
<dbReference type="AlphaFoldDB" id="A0A6J4MQE3"/>
<dbReference type="InterPro" id="IPR027417">
    <property type="entry name" value="P-loop_NTPase"/>
</dbReference>
<dbReference type="GO" id="GO:0005829">
    <property type="term" value="C:cytosol"/>
    <property type="evidence" value="ECO:0007669"/>
    <property type="project" value="TreeGrafter"/>
</dbReference>
<evidence type="ECO:0000259" key="1">
    <source>
        <dbReference type="Pfam" id="PF26563"/>
    </source>
</evidence>
<dbReference type="GO" id="GO:0005524">
    <property type="term" value="F:ATP binding"/>
    <property type="evidence" value="ECO:0007669"/>
    <property type="project" value="TreeGrafter"/>
</dbReference>
<dbReference type="InterPro" id="IPR022521">
    <property type="entry name" value="Rv3660c"/>
</dbReference>
<dbReference type="InterPro" id="IPR059050">
    <property type="entry name" value="Rv3660c_N"/>
</dbReference>
<organism evidence="2">
    <name type="scientific">uncultured Nocardioidaceae bacterium</name>
    <dbReference type="NCBI Taxonomy" id="253824"/>
    <lineage>
        <taxon>Bacteria</taxon>
        <taxon>Bacillati</taxon>
        <taxon>Actinomycetota</taxon>
        <taxon>Actinomycetes</taxon>
        <taxon>Propionibacteriales</taxon>
        <taxon>Nocardioidaceae</taxon>
        <taxon>environmental samples</taxon>
    </lineage>
</organism>
<dbReference type="InterPro" id="IPR050625">
    <property type="entry name" value="ParA/MinD_ATPase"/>
</dbReference>